<dbReference type="InterPro" id="IPR013324">
    <property type="entry name" value="RNA_pol_sigma_r3/r4-like"/>
</dbReference>
<dbReference type="InterPro" id="IPR024978">
    <property type="entry name" value="Homeodomain_phBC6A51-type"/>
</dbReference>
<dbReference type="Gene3D" id="1.10.10.60">
    <property type="entry name" value="Homeodomain-like"/>
    <property type="match status" value="1"/>
</dbReference>
<feature type="domain" description="Homeodomain phBC6A51-type" evidence="1">
    <location>
        <begin position="15"/>
        <end position="91"/>
    </location>
</feature>
<evidence type="ECO:0000313" key="3">
    <source>
        <dbReference type="Proteomes" id="UP000051020"/>
    </source>
</evidence>
<name>A0A837RC81_LACPE</name>
<dbReference type="Proteomes" id="UP000051020">
    <property type="component" value="Unassembled WGS sequence"/>
</dbReference>
<dbReference type="Pfam" id="PF13022">
    <property type="entry name" value="HTH_Tnp_1_2"/>
    <property type="match status" value="1"/>
</dbReference>
<dbReference type="AlphaFoldDB" id="A0A837RC81"/>
<protein>
    <recommendedName>
        <fullName evidence="1">Homeodomain phBC6A51-type domain-containing protein</fullName>
    </recommendedName>
</protein>
<comment type="caution">
    <text evidence="2">The sequence shown here is derived from an EMBL/GenBank/DDBJ whole genome shotgun (WGS) entry which is preliminary data.</text>
</comment>
<evidence type="ECO:0000313" key="2">
    <source>
        <dbReference type="EMBL" id="KRK24904.1"/>
    </source>
</evidence>
<reference evidence="2 3" key="1">
    <citation type="journal article" date="2015" name="Genome Announc.">
        <title>Expanding the biotechnology potential of lactobacilli through comparative genomics of 213 strains and associated genera.</title>
        <authorList>
            <person name="Sun Z."/>
            <person name="Harris H.M."/>
            <person name="McCann A."/>
            <person name="Guo C."/>
            <person name="Argimon S."/>
            <person name="Zhang W."/>
            <person name="Yang X."/>
            <person name="Jeffery I.B."/>
            <person name="Cooney J.C."/>
            <person name="Kagawa T.F."/>
            <person name="Liu W."/>
            <person name="Song Y."/>
            <person name="Salvetti E."/>
            <person name="Wrobel A."/>
            <person name="Rasinkangas P."/>
            <person name="Parkhill J."/>
            <person name="Rea M.C."/>
            <person name="O'Sullivan O."/>
            <person name="Ritari J."/>
            <person name="Douillard F.P."/>
            <person name="Paul Ross R."/>
            <person name="Yang R."/>
            <person name="Briner A.E."/>
            <person name="Felis G.E."/>
            <person name="de Vos W.M."/>
            <person name="Barrangou R."/>
            <person name="Klaenhammer T.R."/>
            <person name="Caufield P.W."/>
            <person name="Cui Y."/>
            <person name="Zhang H."/>
            <person name="O'Toole P.W."/>
        </authorList>
    </citation>
    <scope>NUCLEOTIDE SEQUENCE [LARGE SCALE GENOMIC DNA]</scope>
    <source>
        <strain evidence="2 3">DSM 20314</strain>
    </source>
</reference>
<proteinExistence type="predicted"/>
<sequence>MTVYKSLQNGAFQSLDERRKKAVIMLFEDELTDEEIAKTVNRSRQTLANWKKNQTFIKAQQEYRHIALDGYVPDAVKQLHQLSLNAKSEMVRLQANTTILTMAGFGSADGNDELRKAQIRKANADARIVEHKANELEGVGHVNPLLKALTKGAVQLVPKEEENDANTDRED</sequence>
<dbReference type="SUPFAM" id="SSF88659">
    <property type="entry name" value="Sigma3 and sigma4 domains of RNA polymerase sigma factors"/>
    <property type="match status" value="1"/>
</dbReference>
<organism evidence="2 3">
    <name type="scientific">Lactiplantibacillus pentosus DSM 20314</name>
    <dbReference type="NCBI Taxonomy" id="1423791"/>
    <lineage>
        <taxon>Bacteria</taxon>
        <taxon>Bacillati</taxon>
        <taxon>Bacillota</taxon>
        <taxon>Bacilli</taxon>
        <taxon>Lactobacillales</taxon>
        <taxon>Lactobacillaceae</taxon>
        <taxon>Lactiplantibacillus</taxon>
    </lineage>
</organism>
<dbReference type="EMBL" id="AZCU01000009">
    <property type="protein sequence ID" value="KRK24904.1"/>
    <property type="molecule type" value="Genomic_DNA"/>
</dbReference>
<dbReference type="GeneID" id="49394590"/>
<gene>
    <name evidence="2" type="ORF">FD24_GL003326</name>
</gene>
<accession>A0A837RC81</accession>
<evidence type="ECO:0000259" key="1">
    <source>
        <dbReference type="Pfam" id="PF13022"/>
    </source>
</evidence>
<dbReference type="RefSeq" id="WP_056952693.1">
    <property type="nucleotide sequence ID" value="NZ_AZCU01000009.1"/>
</dbReference>